<keyword evidence="2" id="KW-1185">Reference proteome</keyword>
<gene>
    <name evidence="1" type="ORF">OGAPHI_002675</name>
</gene>
<dbReference type="EMBL" id="JAEUBE010000158">
    <property type="protein sequence ID" value="KAH3668920.1"/>
    <property type="molecule type" value="Genomic_DNA"/>
</dbReference>
<dbReference type="AlphaFoldDB" id="A0A9P8PC79"/>
<comment type="caution">
    <text evidence="1">The sequence shown here is derived from an EMBL/GenBank/DDBJ whole genome shotgun (WGS) entry which is preliminary data.</text>
</comment>
<name>A0A9P8PC79_9ASCO</name>
<evidence type="ECO:0000313" key="2">
    <source>
        <dbReference type="Proteomes" id="UP000769157"/>
    </source>
</evidence>
<reference evidence="1" key="2">
    <citation type="submission" date="2021-01" db="EMBL/GenBank/DDBJ databases">
        <authorList>
            <person name="Schikora-Tamarit M.A."/>
        </authorList>
    </citation>
    <scope>NUCLEOTIDE SEQUENCE</scope>
    <source>
        <strain evidence="1">CBS6075</strain>
    </source>
</reference>
<evidence type="ECO:0000313" key="1">
    <source>
        <dbReference type="EMBL" id="KAH3668920.1"/>
    </source>
</evidence>
<dbReference type="GeneID" id="70234642"/>
<organism evidence="1 2">
    <name type="scientific">Ogataea philodendri</name>
    <dbReference type="NCBI Taxonomy" id="1378263"/>
    <lineage>
        <taxon>Eukaryota</taxon>
        <taxon>Fungi</taxon>
        <taxon>Dikarya</taxon>
        <taxon>Ascomycota</taxon>
        <taxon>Saccharomycotina</taxon>
        <taxon>Pichiomycetes</taxon>
        <taxon>Pichiales</taxon>
        <taxon>Pichiaceae</taxon>
        <taxon>Ogataea</taxon>
    </lineage>
</organism>
<sequence length="182" mass="20029">MITSCSTISQMNGFNNNEDDFESLMTISSAKFFKSSESFSKPFGPRRNGTSCERILESSVPGVRSKETRRNKSCAAEAEACLTLHSLFPMLSNKSFNIASKLSVTTLEFGRSDVQISFIVLATDGLGSNLYLKSFGINRDDSLSSLAIKFSSLVLSRIAPNPNAIPFLEDQRAEFLARDMNL</sequence>
<reference evidence="1" key="1">
    <citation type="journal article" date="2021" name="Open Biol.">
        <title>Shared evolutionary footprints suggest mitochondrial oxidative damage underlies multiple complex I losses in fungi.</title>
        <authorList>
            <person name="Schikora-Tamarit M.A."/>
            <person name="Marcet-Houben M."/>
            <person name="Nosek J."/>
            <person name="Gabaldon T."/>
        </authorList>
    </citation>
    <scope>NUCLEOTIDE SEQUENCE</scope>
    <source>
        <strain evidence="1">CBS6075</strain>
    </source>
</reference>
<dbReference type="Proteomes" id="UP000769157">
    <property type="component" value="Unassembled WGS sequence"/>
</dbReference>
<accession>A0A9P8PC79</accession>
<proteinExistence type="predicted"/>
<protein>
    <submittedName>
        <fullName evidence="1">Uncharacterized protein</fullName>
    </submittedName>
</protein>
<dbReference type="RefSeq" id="XP_046063334.1">
    <property type="nucleotide sequence ID" value="XM_046203570.1"/>
</dbReference>